<protein>
    <recommendedName>
        <fullName evidence="3">Deoxyhypusine synthase</fullName>
    </recommendedName>
</protein>
<gene>
    <name evidence="1" type="ORF">E6K78_00995</name>
</gene>
<accession>A0A538TY76</accession>
<evidence type="ECO:0008006" key="3">
    <source>
        <dbReference type="Google" id="ProtNLM"/>
    </source>
</evidence>
<dbReference type="Proteomes" id="UP000316609">
    <property type="component" value="Unassembled WGS sequence"/>
</dbReference>
<evidence type="ECO:0000313" key="2">
    <source>
        <dbReference type="Proteomes" id="UP000316609"/>
    </source>
</evidence>
<name>A0A538TY76_UNCEI</name>
<comment type="caution">
    <text evidence="1">The sequence shown here is derived from an EMBL/GenBank/DDBJ whole genome shotgun (WGS) entry which is preliminary data.</text>
</comment>
<reference evidence="1 2" key="1">
    <citation type="journal article" date="2019" name="Nat. Microbiol.">
        <title>Mediterranean grassland soil C-N compound turnover is dependent on rainfall and depth, and is mediated by genomically divergent microorganisms.</title>
        <authorList>
            <person name="Diamond S."/>
            <person name="Andeer P.F."/>
            <person name="Li Z."/>
            <person name="Crits-Christoph A."/>
            <person name="Burstein D."/>
            <person name="Anantharaman K."/>
            <person name="Lane K.R."/>
            <person name="Thomas B.C."/>
            <person name="Pan C."/>
            <person name="Northen T.R."/>
            <person name="Banfield J.F."/>
        </authorList>
    </citation>
    <scope>NUCLEOTIDE SEQUENCE [LARGE SCALE GENOMIC DNA]</scope>
    <source>
        <strain evidence="1">WS_8</strain>
    </source>
</reference>
<dbReference type="EMBL" id="VBOY01000007">
    <property type="protein sequence ID" value="TMQ68553.1"/>
    <property type="molecule type" value="Genomic_DNA"/>
</dbReference>
<dbReference type="AlphaFoldDB" id="A0A538TY76"/>
<organism evidence="1 2">
    <name type="scientific">Eiseniibacteriota bacterium</name>
    <dbReference type="NCBI Taxonomy" id="2212470"/>
    <lineage>
        <taxon>Bacteria</taxon>
        <taxon>Candidatus Eiseniibacteriota</taxon>
    </lineage>
</organism>
<evidence type="ECO:0000313" key="1">
    <source>
        <dbReference type="EMBL" id="TMQ68553.1"/>
    </source>
</evidence>
<sequence>MGRYAEADLSRLRVGSALDRSTRVAVEDFARPLDPRAAAAVLASLPDQLAARALREVVARVVMAHRDRRPVLTMCGGHVVKVGVSPCLIGLLERRVISHLALNGAAALHDVEIARQGRTSEDVEAHLHDGSFGMVDETGDFMNGALTEGARRNEGLGECWGRALIEERPPHLEASLLAAAYRLRVPATVHVAIGTDTIHHHPRCDGRALGEGALRDFRILAATLAEARGAVALNLGSAVLMPEVFLKALAVARNLGADLSDLTTANFDQIQHYRPRVNVVERPTRGTGGRGYALTGHHEILIPLFAAAVLAELG</sequence>
<proteinExistence type="predicted"/>